<reference evidence="1 2" key="1">
    <citation type="submission" date="2018-08" db="EMBL/GenBank/DDBJ databases">
        <title>Genome and evolution of the arbuscular mycorrhizal fungus Diversispora epigaea (formerly Glomus versiforme) and its bacterial endosymbionts.</title>
        <authorList>
            <person name="Sun X."/>
            <person name="Fei Z."/>
            <person name="Harrison M."/>
        </authorList>
    </citation>
    <scope>NUCLEOTIDE SEQUENCE [LARGE SCALE GENOMIC DNA]</scope>
    <source>
        <strain evidence="1 2">IT104</strain>
    </source>
</reference>
<accession>A0A397G0P0</accession>
<dbReference type="Proteomes" id="UP000266861">
    <property type="component" value="Unassembled WGS sequence"/>
</dbReference>
<evidence type="ECO:0000313" key="1">
    <source>
        <dbReference type="EMBL" id="RHZ43629.1"/>
    </source>
</evidence>
<evidence type="ECO:0000313" key="2">
    <source>
        <dbReference type="Proteomes" id="UP000266861"/>
    </source>
</evidence>
<keyword evidence="2" id="KW-1185">Reference proteome</keyword>
<name>A0A397G0P0_9GLOM</name>
<organism evidence="1 2">
    <name type="scientific">Diversispora epigaea</name>
    <dbReference type="NCBI Taxonomy" id="1348612"/>
    <lineage>
        <taxon>Eukaryota</taxon>
        <taxon>Fungi</taxon>
        <taxon>Fungi incertae sedis</taxon>
        <taxon>Mucoromycota</taxon>
        <taxon>Glomeromycotina</taxon>
        <taxon>Glomeromycetes</taxon>
        <taxon>Diversisporales</taxon>
        <taxon>Diversisporaceae</taxon>
        <taxon>Diversispora</taxon>
    </lineage>
</organism>
<proteinExistence type="predicted"/>
<dbReference type="OrthoDB" id="2429278at2759"/>
<dbReference type="EMBL" id="PQFF01000643">
    <property type="protein sequence ID" value="RHZ43629.1"/>
    <property type="molecule type" value="Genomic_DNA"/>
</dbReference>
<dbReference type="AlphaFoldDB" id="A0A397G0P0"/>
<gene>
    <name evidence="1" type="ORF">Glove_960g4</name>
</gene>
<sequence length="229" mass="26837">MQILNNLYKSNLLLINNKPEPIPPSISLITNYNTLFWESFRNTININKRGHNGKIRILSVIALKFKYIDLQKELGVTSYIINKARKHARLYGPGAPPLDKPKRKVQRINNIQEEQFKIFFQDRENVTISSYQTDAKTGLPILYLRDQKFNLWNKFTETYPNGMKKTAFIARLNNSTNLKYRDDLEGLCQICNDYGFTTFENLFNIIQSNSNNKTIMVSIFYFLDNLYNN</sequence>
<comment type="caution">
    <text evidence="1">The sequence shown here is derived from an EMBL/GenBank/DDBJ whole genome shotgun (WGS) entry which is preliminary data.</text>
</comment>
<protein>
    <submittedName>
        <fullName evidence="1">Uncharacterized protein</fullName>
    </submittedName>
</protein>